<evidence type="ECO:0000256" key="1">
    <source>
        <dbReference type="SAM" id="Phobius"/>
    </source>
</evidence>
<name>A0A1J8REH4_9AGAM</name>
<dbReference type="Proteomes" id="UP000183567">
    <property type="component" value="Unassembled WGS sequence"/>
</dbReference>
<feature type="transmembrane region" description="Helical" evidence="1">
    <location>
        <begin position="57"/>
        <end position="74"/>
    </location>
</feature>
<keyword evidence="1" id="KW-1133">Transmembrane helix</keyword>
<gene>
    <name evidence="2" type="ORF">AZE42_08160</name>
</gene>
<keyword evidence="3" id="KW-1185">Reference proteome</keyword>
<evidence type="ECO:0000313" key="3">
    <source>
        <dbReference type="Proteomes" id="UP000183567"/>
    </source>
</evidence>
<evidence type="ECO:0000313" key="2">
    <source>
        <dbReference type="EMBL" id="OJA20170.1"/>
    </source>
</evidence>
<dbReference type="EMBL" id="LVVM01000686">
    <property type="protein sequence ID" value="OJA20170.1"/>
    <property type="molecule type" value="Genomic_DNA"/>
</dbReference>
<protein>
    <submittedName>
        <fullName evidence="2">Uncharacterized protein</fullName>
    </submittedName>
</protein>
<accession>A0A1J8REH4</accession>
<keyword evidence="1" id="KW-0472">Membrane</keyword>
<comment type="caution">
    <text evidence="2">The sequence shown here is derived from an EMBL/GenBank/DDBJ whole genome shotgun (WGS) entry which is preliminary data.</text>
</comment>
<proteinExistence type="predicted"/>
<organism evidence="2 3">
    <name type="scientific">Rhizopogon vesiculosus</name>
    <dbReference type="NCBI Taxonomy" id="180088"/>
    <lineage>
        <taxon>Eukaryota</taxon>
        <taxon>Fungi</taxon>
        <taxon>Dikarya</taxon>
        <taxon>Basidiomycota</taxon>
        <taxon>Agaricomycotina</taxon>
        <taxon>Agaricomycetes</taxon>
        <taxon>Agaricomycetidae</taxon>
        <taxon>Boletales</taxon>
        <taxon>Suillineae</taxon>
        <taxon>Rhizopogonaceae</taxon>
        <taxon>Rhizopogon</taxon>
    </lineage>
</organism>
<reference evidence="2 3" key="1">
    <citation type="submission" date="2016-03" db="EMBL/GenBank/DDBJ databases">
        <title>Comparative genomics of the ectomycorrhizal sister species Rhizopogon vinicolor and Rhizopogon vesiculosus (Basidiomycota: Boletales) reveals a divergence of the mating type B locus.</title>
        <authorList>
            <person name="Mujic A.B."/>
            <person name="Kuo A."/>
            <person name="Tritt A."/>
            <person name="Lipzen A."/>
            <person name="Chen C."/>
            <person name="Johnson J."/>
            <person name="Sharma A."/>
            <person name="Barry K."/>
            <person name="Grigoriev I.V."/>
            <person name="Spatafora J.W."/>
        </authorList>
    </citation>
    <scope>NUCLEOTIDE SEQUENCE [LARGE SCALE GENOMIC DNA]</scope>
    <source>
        <strain evidence="2 3">AM-OR11-056</strain>
    </source>
</reference>
<sequence>MIAAACVLFLMVLIIRLTVRYFRFLSCTAGLMSSDNPEQFFANFSKITFKNAFNELVTLFGDIILISSASFSLIDRELNLSVIRSTDATSYGSEPT</sequence>
<keyword evidence="1" id="KW-0812">Transmembrane</keyword>
<dbReference type="AlphaFoldDB" id="A0A1J8REH4"/>
<dbReference type="OrthoDB" id="3357408at2759"/>